<evidence type="ECO:0000259" key="3">
    <source>
        <dbReference type="PROSITE" id="PS50887"/>
    </source>
</evidence>
<dbReference type="GO" id="GO:1902201">
    <property type="term" value="P:negative regulation of bacterial-type flagellum-dependent cell motility"/>
    <property type="evidence" value="ECO:0007669"/>
    <property type="project" value="TreeGrafter"/>
</dbReference>
<comment type="caution">
    <text evidence="4">The sequence shown here is derived from an EMBL/GenBank/DDBJ whole genome shotgun (WGS) entry which is preliminary data.</text>
</comment>
<dbReference type="GO" id="GO:0052621">
    <property type="term" value="F:diguanylate cyclase activity"/>
    <property type="evidence" value="ECO:0007669"/>
    <property type="project" value="UniProtKB-EC"/>
</dbReference>
<dbReference type="Gene3D" id="3.30.70.270">
    <property type="match status" value="1"/>
</dbReference>
<dbReference type="EMBL" id="DRNF01000291">
    <property type="protein sequence ID" value="HHJ80905.1"/>
    <property type="molecule type" value="Genomic_DNA"/>
</dbReference>
<dbReference type="Proteomes" id="UP000885832">
    <property type="component" value="Unassembled WGS sequence"/>
</dbReference>
<dbReference type="CDD" id="cd01949">
    <property type="entry name" value="GGDEF"/>
    <property type="match status" value="1"/>
</dbReference>
<dbReference type="Pfam" id="PF00990">
    <property type="entry name" value="GGDEF"/>
    <property type="match status" value="1"/>
</dbReference>
<evidence type="ECO:0000256" key="2">
    <source>
        <dbReference type="ARBA" id="ARBA00034247"/>
    </source>
</evidence>
<dbReference type="InterPro" id="IPR000160">
    <property type="entry name" value="GGDEF_dom"/>
</dbReference>
<feature type="domain" description="GGDEF" evidence="3">
    <location>
        <begin position="207"/>
        <end position="336"/>
    </location>
</feature>
<dbReference type="GO" id="GO:0005886">
    <property type="term" value="C:plasma membrane"/>
    <property type="evidence" value="ECO:0007669"/>
    <property type="project" value="TreeGrafter"/>
</dbReference>
<organism evidence="4">
    <name type="scientific">Candidatus Tenderia electrophaga</name>
    <dbReference type="NCBI Taxonomy" id="1748243"/>
    <lineage>
        <taxon>Bacteria</taxon>
        <taxon>Pseudomonadati</taxon>
        <taxon>Pseudomonadota</taxon>
        <taxon>Gammaproteobacteria</taxon>
        <taxon>Candidatus Tenderiales</taxon>
        <taxon>Candidatus Tenderiaceae</taxon>
        <taxon>Candidatus Tenderia</taxon>
    </lineage>
</organism>
<dbReference type="GO" id="GO:0043709">
    <property type="term" value="P:cell adhesion involved in single-species biofilm formation"/>
    <property type="evidence" value="ECO:0007669"/>
    <property type="project" value="TreeGrafter"/>
</dbReference>
<gene>
    <name evidence="4" type="ORF">ENJ65_04655</name>
</gene>
<dbReference type="InterPro" id="IPR043128">
    <property type="entry name" value="Rev_trsase/Diguanyl_cyclase"/>
</dbReference>
<dbReference type="NCBIfam" id="TIGR00254">
    <property type="entry name" value="GGDEF"/>
    <property type="match status" value="1"/>
</dbReference>
<evidence type="ECO:0000313" key="4">
    <source>
        <dbReference type="EMBL" id="HHJ80905.1"/>
    </source>
</evidence>
<dbReference type="PANTHER" id="PTHR45138">
    <property type="entry name" value="REGULATORY COMPONENTS OF SENSORY TRANSDUCTION SYSTEM"/>
    <property type="match status" value="1"/>
</dbReference>
<dbReference type="InterPro" id="IPR050469">
    <property type="entry name" value="Diguanylate_Cyclase"/>
</dbReference>
<protein>
    <recommendedName>
        <fullName evidence="1">diguanylate cyclase</fullName>
        <ecNumber evidence="1">2.7.7.65</ecNumber>
    </recommendedName>
</protein>
<evidence type="ECO:0000256" key="1">
    <source>
        <dbReference type="ARBA" id="ARBA00012528"/>
    </source>
</evidence>
<dbReference type="InterPro" id="IPR029787">
    <property type="entry name" value="Nucleotide_cyclase"/>
</dbReference>
<proteinExistence type="predicted"/>
<dbReference type="EC" id="2.7.7.65" evidence="1"/>
<reference evidence="4" key="1">
    <citation type="journal article" date="2020" name="mSystems">
        <title>Genome- and Community-Level Interaction Insights into Carbon Utilization and Element Cycling Functions of Hydrothermarchaeota in Hydrothermal Sediment.</title>
        <authorList>
            <person name="Zhou Z."/>
            <person name="Liu Y."/>
            <person name="Xu W."/>
            <person name="Pan J."/>
            <person name="Luo Z.H."/>
            <person name="Li M."/>
        </authorList>
    </citation>
    <scope>NUCLEOTIDE SEQUENCE [LARGE SCALE GENOMIC DNA]</scope>
    <source>
        <strain evidence="4">HyVt-505</strain>
    </source>
</reference>
<dbReference type="PANTHER" id="PTHR45138:SF9">
    <property type="entry name" value="DIGUANYLATE CYCLASE DGCM-RELATED"/>
    <property type="match status" value="1"/>
</dbReference>
<dbReference type="SUPFAM" id="SSF55073">
    <property type="entry name" value="Nucleotide cyclase"/>
    <property type="match status" value="1"/>
</dbReference>
<dbReference type="AlphaFoldDB" id="A0A832J3F7"/>
<sequence>MTKRSADKIIDSIIHVTGHDDREMLEASLASTFYELFNLDRVSLYRIFYEHKQPQCYLALEVDHEQAQVRHSGAVLPSNEFNKLTSLKECLATKSPATAQLDDGTTLYSHPIINHLGNISGVFCLEGDDIHSHDNKRFIDGYFQIYRNYLHLMDESEHDTLTGLLNRRTFDKNLEKILAEWHKNLDQNIPAPDTQQQPLRRQANDKKANWLTVIDIDHFKQVNDQYGHLYGDEVLLLFANIMRDSFRGYDRLFRFGGEEFVVILRTTDQAGAEIALQRFRNAIADYPFPQIGQITASLGYIEIASHVIPAQILGRADEALYYAKQHGRNQVCQYEQLLENGKISAAPESDDQDIELF</sequence>
<accession>A0A832J3F7</accession>
<comment type="catalytic activity">
    <reaction evidence="2">
        <text>2 GTP = 3',3'-c-di-GMP + 2 diphosphate</text>
        <dbReference type="Rhea" id="RHEA:24898"/>
        <dbReference type="ChEBI" id="CHEBI:33019"/>
        <dbReference type="ChEBI" id="CHEBI:37565"/>
        <dbReference type="ChEBI" id="CHEBI:58805"/>
        <dbReference type="EC" id="2.7.7.65"/>
    </reaction>
</comment>
<dbReference type="SMART" id="SM00267">
    <property type="entry name" value="GGDEF"/>
    <property type="match status" value="1"/>
</dbReference>
<name>A0A832J3F7_9GAMM</name>
<dbReference type="PROSITE" id="PS50887">
    <property type="entry name" value="GGDEF"/>
    <property type="match status" value="1"/>
</dbReference>